<dbReference type="Proteomes" id="UP001582793">
    <property type="component" value="Unassembled WGS sequence"/>
</dbReference>
<dbReference type="EMBL" id="JBCGDC010000085">
    <property type="protein sequence ID" value="MFB6396271.1"/>
    <property type="molecule type" value="Genomic_DNA"/>
</dbReference>
<feature type="transmembrane region" description="Helical" evidence="1">
    <location>
        <begin position="154"/>
        <end position="179"/>
    </location>
</feature>
<keyword evidence="1" id="KW-1133">Transmembrane helix</keyword>
<accession>A0ABV5CZ37</accession>
<feature type="transmembrane region" description="Helical" evidence="1">
    <location>
        <begin position="186"/>
        <end position="205"/>
    </location>
</feature>
<feature type="transmembrane region" description="Helical" evidence="1">
    <location>
        <begin position="67"/>
        <end position="88"/>
    </location>
</feature>
<evidence type="ECO:0008006" key="4">
    <source>
        <dbReference type="Google" id="ProtNLM"/>
    </source>
</evidence>
<feature type="transmembrane region" description="Helical" evidence="1">
    <location>
        <begin position="109"/>
        <end position="134"/>
    </location>
</feature>
<evidence type="ECO:0000256" key="1">
    <source>
        <dbReference type="SAM" id="Phobius"/>
    </source>
</evidence>
<reference evidence="2 3" key="1">
    <citation type="submission" date="2024-04" db="EMBL/GenBank/DDBJ databases">
        <title>Polymorphospora sp. isolated from Baiyangdian Lake in Xiong'an New Area.</title>
        <authorList>
            <person name="Zhang X."/>
            <person name="Liu J."/>
        </authorList>
    </citation>
    <scope>NUCLEOTIDE SEQUENCE [LARGE SCALE GENOMIC DNA]</scope>
    <source>
        <strain evidence="2 3">2-325</strain>
    </source>
</reference>
<keyword evidence="1" id="KW-0812">Transmembrane</keyword>
<comment type="caution">
    <text evidence="2">The sequence shown here is derived from an EMBL/GenBank/DDBJ whole genome shotgun (WGS) entry which is preliminary data.</text>
</comment>
<protein>
    <recommendedName>
        <fullName evidence="4">ABC transporter permease</fullName>
    </recommendedName>
</protein>
<organism evidence="2 3">
    <name type="scientific">Polymorphospora lycopeni</name>
    <dbReference type="NCBI Taxonomy" id="3140240"/>
    <lineage>
        <taxon>Bacteria</taxon>
        <taxon>Bacillati</taxon>
        <taxon>Actinomycetota</taxon>
        <taxon>Actinomycetes</taxon>
        <taxon>Micromonosporales</taxon>
        <taxon>Micromonosporaceae</taxon>
        <taxon>Polymorphospora</taxon>
    </lineage>
</organism>
<feature type="transmembrane region" description="Helical" evidence="1">
    <location>
        <begin position="31"/>
        <end position="51"/>
    </location>
</feature>
<feature type="transmembrane region" description="Helical" evidence="1">
    <location>
        <begin position="240"/>
        <end position="260"/>
    </location>
</feature>
<evidence type="ECO:0000313" key="2">
    <source>
        <dbReference type="EMBL" id="MFB6396271.1"/>
    </source>
</evidence>
<gene>
    <name evidence="2" type="ORF">AAFH96_24650</name>
</gene>
<keyword evidence="1" id="KW-0472">Membrane</keyword>
<proteinExistence type="predicted"/>
<keyword evidence="3" id="KW-1185">Reference proteome</keyword>
<name>A0ABV5CZ37_9ACTN</name>
<dbReference type="RefSeq" id="WP_375735775.1">
    <property type="nucleotide sequence ID" value="NZ_JBCGDC010000085.1"/>
</dbReference>
<sequence length="266" mass="26844">MNGAQSTTAPGFAATFVSEWRKMRALRSTPIGVALIVLVSVGVGGFMTVIGDSSAIADAQAESEFSVIFYSSGLVTWAYAYLAASFVAAEFQGLGESTFVATARRNRVLAAKLVLVAAGGLIVGLLASVMTVAATQGVLALRGSGPLDLTDPGLVRAIALLVAVSMAVQGLLAAGFAVLVRSAVGAVVVTGLISLLPVSLAPFLGDGYAASVPRWLPGAAVESLAGVAAPGSHGYLDWPLALACVTAWVAAVGTAAALRLPRMDSR</sequence>
<evidence type="ECO:0000313" key="3">
    <source>
        <dbReference type="Proteomes" id="UP001582793"/>
    </source>
</evidence>